<dbReference type="EMBL" id="FNEM01000008">
    <property type="protein sequence ID" value="SDJ44631.1"/>
    <property type="molecule type" value="Genomic_DNA"/>
</dbReference>
<dbReference type="AlphaFoldDB" id="A0A1G8TSW1"/>
<name>A0A1G8TSW1_9GAMM</name>
<dbReference type="OrthoDB" id="6400311at2"/>
<keyword evidence="3" id="KW-1185">Reference proteome</keyword>
<keyword evidence="1" id="KW-0732">Signal</keyword>
<protein>
    <submittedName>
        <fullName evidence="2">Uncharacterized protein</fullName>
    </submittedName>
</protein>
<accession>A0A1G8TSW1</accession>
<proteinExistence type="predicted"/>
<dbReference type="Proteomes" id="UP000199527">
    <property type="component" value="Unassembled WGS sequence"/>
</dbReference>
<evidence type="ECO:0000313" key="3">
    <source>
        <dbReference type="Proteomes" id="UP000199527"/>
    </source>
</evidence>
<feature type="chain" id="PRO_5011689947" evidence="1">
    <location>
        <begin position="20"/>
        <end position="126"/>
    </location>
</feature>
<evidence type="ECO:0000256" key="1">
    <source>
        <dbReference type="SAM" id="SignalP"/>
    </source>
</evidence>
<reference evidence="3" key="1">
    <citation type="submission" date="2016-10" db="EMBL/GenBank/DDBJ databases">
        <authorList>
            <person name="Varghese N."/>
            <person name="Submissions S."/>
        </authorList>
    </citation>
    <scope>NUCLEOTIDE SEQUENCE [LARGE SCALE GENOMIC DNA]</scope>
    <source>
        <strain evidence="3">DSM 23317</strain>
    </source>
</reference>
<evidence type="ECO:0000313" key="2">
    <source>
        <dbReference type="EMBL" id="SDJ44631.1"/>
    </source>
</evidence>
<feature type="signal peptide" evidence="1">
    <location>
        <begin position="1"/>
        <end position="19"/>
    </location>
</feature>
<gene>
    <name evidence="2" type="ORF">SAMN04488540_10876</name>
</gene>
<sequence>MKKVTAVLAAILISSPALANDINLVQCQEDPRGDECLNYLQGAVDGALALQSLQKTESLATGSISERALKYRSGKRFKQANDAICERQSPQRDQMVLALDDLASQGLITSQEELSQALAELMSCRD</sequence>
<organism evidence="2 3">
    <name type="scientific">Ferrimonas sediminum</name>
    <dbReference type="NCBI Taxonomy" id="718193"/>
    <lineage>
        <taxon>Bacteria</taxon>
        <taxon>Pseudomonadati</taxon>
        <taxon>Pseudomonadota</taxon>
        <taxon>Gammaproteobacteria</taxon>
        <taxon>Alteromonadales</taxon>
        <taxon>Ferrimonadaceae</taxon>
        <taxon>Ferrimonas</taxon>
    </lineage>
</organism>
<dbReference type="RefSeq" id="WP_090365317.1">
    <property type="nucleotide sequence ID" value="NZ_FNEM01000008.1"/>
</dbReference>